<evidence type="ECO:0000256" key="7">
    <source>
        <dbReference type="PROSITE-ProRule" id="PRU01282"/>
    </source>
</evidence>
<dbReference type="PROSITE" id="PS51353">
    <property type="entry name" value="ARSC"/>
    <property type="match status" value="1"/>
</dbReference>
<evidence type="ECO:0000256" key="2">
    <source>
        <dbReference type="ARBA" id="ARBA00022849"/>
    </source>
</evidence>
<dbReference type="PANTHER" id="PTHR30041:SF5">
    <property type="entry name" value="ARSENATE REDUCTASE-RELATED"/>
    <property type="match status" value="1"/>
</dbReference>
<dbReference type="GO" id="GO:0046685">
    <property type="term" value="P:response to arsenic-containing substance"/>
    <property type="evidence" value="ECO:0007669"/>
    <property type="project" value="UniProtKB-KW"/>
</dbReference>
<dbReference type="Proteomes" id="UP000242642">
    <property type="component" value="Unassembled WGS sequence"/>
</dbReference>
<dbReference type="Pfam" id="PF03960">
    <property type="entry name" value="ArsC"/>
    <property type="match status" value="1"/>
</dbReference>
<keyword evidence="9" id="KW-1185">Reference proteome</keyword>
<protein>
    <recommendedName>
        <fullName evidence="5">Arsenate reductase</fullName>
        <ecNumber evidence="4">1.20.4.1</ecNumber>
    </recommendedName>
    <alternativeName>
        <fullName evidence="6">Arsenical pump modifier</fullName>
    </alternativeName>
</protein>
<dbReference type="SUPFAM" id="SSF52833">
    <property type="entry name" value="Thioredoxin-like"/>
    <property type="match status" value="1"/>
</dbReference>
<dbReference type="InterPro" id="IPR036249">
    <property type="entry name" value="Thioredoxin-like_sf"/>
</dbReference>
<accession>A0A1I0G3D1</accession>
<dbReference type="RefSeq" id="WP_093322763.1">
    <property type="nucleotide sequence ID" value="NZ_FOHV01000059.1"/>
</dbReference>
<comment type="similarity">
    <text evidence="1 7">Belongs to the ArsC family.</text>
</comment>
<keyword evidence="2" id="KW-0059">Arsenical resistance</keyword>
<evidence type="ECO:0000256" key="4">
    <source>
        <dbReference type="ARBA" id="ARBA00038969"/>
    </source>
</evidence>
<dbReference type="OrthoDB" id="9790554at2"/>
<reference evidence="9" key="1">
    <citation type="submission" date="2016-10" db="EMBL/GenBank/DDBJ databases">
        <authorList>
            <person name="Varghese N."/>
            <person name="Submissions S."/>
        </authorList>
    </citation>
    <scope>NUCLEOTIDE SEQUENCE [LARGE SCALE GENOMIC DNA]</scope>
    <source>
        <strain evidence="9">DSM 18579</strain>
    </source>
</reference>
<dbReference type="PANTHER" id="PTHR30041">
    <property type="entry name" value="ARSENATE REDUCTASE"/>
    <property type="match status" value="1"/>
</dbReference>
<evidence type="ECO:0000256" key="3">
    <source>
        <dbReference type="ARBA" id="ARBA00023002"/>
    </source>
</evidence>
<evidence type="ECO:0000313" key="8">
    <source>
        <dbReference type="EMBL" id="SET65103.1"/>
    </source>
</evidence>
<dbReference type="GO" id="GO:0008794">
    <property type="term" value="F:arsenate reductase (glutaredoxin) activity"/>
    <property type="evidence" value="ECO:0007669"/>
    <property type="project" value="UniProtKB-EC"/>
</dbReference>
<dbReference type="Gene3D" id="3.40.30.10">
    <property type="entry name" value="Glutaredoxin"/>
    <property type="match status" value="1"/>
</dbReference>
<dbReference type="InterPro" id="IPR006659">
    <property type="entry name" value="Arsenate_reductase"/>
</dbReference>
<evidence type="ECO:0000256" key="5">
    <source>
        <dbReference type="ARBA" id="ARBA00039879"/>
    </source>
</evidence>
<dbReference type="STRING" id="1123402.SAMN02583745_02972"/>
<sequence>MLKEYKATIYHNPACGTSRNVLKVMEDAGYQVEIIEYLKTGWNKEVLTSLLEQAGLTPKSALRVNKTPAESLGLTAENVKEKQILDAMIQYPELVNRPLVKTDRGVKMCRPSEQVLSLLEIWPQGPYYKEDGEMMIDEHNQIVNSSK</sequence>
<dbReference type="AlphaFoldDB" id="A0A1I0G3D1"/>
<name>A0A1I0G3D1_9GAMM</name>
<organism evidence="8 9">
    <name type="scientific">Thorsellia anophelis DSM 18579</name>
    <dbReference type="NCBI Taxonomy" id="1123402"/>
    <lineage>
        <taxon>Bacteria</taxon>
        <taxon>Pseudomonadati</taxon>
        <taxon>Pseudomonadota</taxon>
        <taxon>Gammaproteobacteria</taxon>
        <taxon>Enterobacterales</taxon>
        <taxon>Thorselliaceae</taxon>
        <taxon>Thorsellia</taxon>
    </lineage>
</organism>
<dbReference type="EC" id="1.20.4.1" evidence="4"/>
<evidence type="ECO:0000256" key="1">
    <source>
        <dbReference type="ARBA" id="ARBA00007198"/>
    </source>
</evidence>
<dbReference type="CDD" id="cd03034">
    <property type="entry name" value="ArsC_ArsC"/>
    <property type="match status" value="1"/>
</dbReference>
<dbReference type="InterPro" id="IPR006660">
    <property type="entry name" value="Arsenate_reductase-like"/>
</dbReference>
<gene>
    <name evidence="8" type="ORF">SAMN02583745_02972</name>
</gene>
<keyword evidence="3" id="KW-0560">Oxidoreductase</keyword>
<evidence type="ECO:0000256" key="6">
    <source>
        <dbReference type="ARBA" id="ARBA00041755"/>
    </source>
</evidence>
<evidence type="ECO:0000313" key="9">
    <source>
        <dbReference type="Proteomes" id="UP000242642"/>
    </source>
</evidence>
<proteinExistence type="inferred from homology"/>
<dbReference type="EMBL" id="FOHV01000059">
    <property type="protein sequence ID" value="SET65103.1"/>
    <property type="molecule type" value="Genomic_DNA"/>
</dbReference>